<reference evidence="3 6" key="2">
    <citation type="submission" date="2018-05" db="EMBL/GenBank/DDBJ databases">
        <title>Reference genomes for bee gut microbiota database.</title>
        <authorList>
            <person name="Ellegaard K.M."/>
        </authorList>
    </citation>
    <scope>NUCLEOTIDE SEQUENCE [LARGE SCALE GENOMIC DNA]</scope>
    <source>
        <strain evidence="3 6">ESL0186</strain>
    </source>
</reference>
<dbReference type="PATRIC" id="fig|1218493.3.peg.937"/>
<dbReference type="Proteomes" id="UP000033533">
    <property type="component" value="Unassembled WGS sequence"/>
</dbReference>
<evidence type="ECO:0000313" key="4">
    <source>
        <dbReference type="EMBL" id="KJY55938.1"/>
    </source>
</evidence>
<gene>
    <name evidence="3" type="ORF">DKL58_04250</name>
    <name evidence="4" type="ORF">JF76_08840</name>
</gene>
<dbReference type="OrthoDB" id="9962873at2"/>
<dbReference type="EMBL" id="JXBY01000018">
    <property type="protein sequence ID" value="KJY55938.1"/>
    <property type="molecule type" value="Genomic_DNA"/>
</dbReference>
<keyword evidence="6" id="KW-1185">Reference proteome</keyword>
<reference evidence="4 5" key="1">
    <citation type="submission" date="2014-12" db="EMBL/GenBank/DDBJ databases">
        <title>Comparative genomics of the lactic acid bacteria isolated from the honey bee gut.</title>
        <authorList>
            <person name="Ellegaard K.M."/>
            <person name="Tamarit D."/>
            <person name="Javelind E."/>
            <person name="Olofsson T."/>
            <person name="Andersson S.G."/>
            <person name="Vasquez A."/>
        </authorList>
    </citation>
    <scope>NUCLEOTIDE SEQUENCE [LARGE SCALE GENOMIC DNA]</scope>
    <source>
        <strain evidence="4 5">Biut2</strain>
    </source>
</reference>
<keyword evidence="2" id="KW-1133">Transmembrane helix</keyword>
<name>A0A0F4LCB1_9LACO</name>
<evidence type="ECO:0000313" key="6">
    <source>
        <dbReference type="Proteomes" id="UP000246036"/>
    </source>
</evidence>
<evidence type="ECO:0000256" key="1">
    <source>
        <dbReference type="SAM" id="MobiDB-lite"/>
    </source>
</evidence>
<accession>A0A0F4LCB1</accession>
<dbReference type="STRING" id="1218493.JF76_08840"/>
<dbReference type="KEGG" id="lkl:DKL58_04250"/>
<dbReference type="RefSeq" id="WP_045928005.1">
    <property type="nucleotide sequence ID" value="NZ_CP029477.1"/>
</dbReference>
<dbReference type="Proteomes" id="UP000246036">
    <property type="component" value="Chromosome"/>
</dbReference>
<feature type="transmembrane region" description="Helical" evidence="2">
    <location>
        <begin position="91"/>
        <end position="110"/>
    </location>
</feature>
<keyword evidence="2" id="KW-0812">Transmembrane</keyword>
<feature type="region of interest" description="Disordered" evidence="1">
    <location>
        <begin position="35"/>
        <end position="80"/>
    </location>
</feature>
<dbReference type="HOGENOM" id="CLU_171752_0_0_9"/>
<dbReference type="AlphaFoldDB" id="A0A0F4LCB1"/>
<evidence type="ECO:0000313" key="3">
    <source>
        <dbReference type="EMBL" id="AWM75226.1"/>
    </source>
</evidence>
<dbReference type="EMBL" id="CP029477">
    <property type="protein sequence ID" value="AWM75226.1"/>
    <property type="molecule type" value="Genomic_DNA"/>
</dbReference>
<evidence type="ECO:0000313" key="5">
    <source>
        <dbReference type="Proteomes" id="UP000033533"/>
    </source>
</evidence>
<proteinExistence type="predicted"/>
<keyword evidence="2" id="KW-0472">Membrane</keyword>
<protein>
    <submittedName>
        <fullName evidence="4">Uncharacterized protein</fullName>
    </submittedName>
</protein>
<sequence>MTEKRSDYRKKLKHKKSKNFLNTIKSAFDDSDDEVDVNPDFTRDENEVVESNDFANDRVKDQEQAPRREENKSQSQLTTSQEKALKLKGKLNRAILIVAVLIILVLLALFHL</sequence>
<organism evidence="4 5">
    <name type="scientific">Lactobacillus kullabergensis</name>
    <dbReference type="NCBI Taxonomy" id="1218493"/>
    <lineage>
        <taxon>Bacteria</taxon>
        <taxon>Bacillati</taxon>
        <taxon>Bacillota</taxon>
        <taxon>Bacilli</taxon>
        <taxon>Lactobacillales</taxon>
        <taxon>Lactobacillaceae</taxon>
        <taxon>Lactobacillus</taxon>
    </lineage>
</organism>
<feature type="compositionally biased region" description="Basic and acidic residues" evidence="1">
    <location>
        <begin position="55"/>
        <end position="72"/>
    </location>
</feature>
<evidence type="ECO:0000256" key="2">
    <source>
        <dbReference type="SAM" id="Phobius"/>
    </source>
</evidence>